<gene>
    <name evidence="1" type="ORF">METZ01_LOCUS503576</name>
</gene>
<accession>A0A383E1K9</accession>
<dbReference type="AlphaFoldDB" id="A0A383E1K9"/>
<organism evidence="1">
    <name type="scientific">marine metagenome</name>
    <dbReference type="NCBI Taxonomy" id="408172"/>
    <lineage>
        <taxon>unclassified sequences</taxon>
        <taxon>metagenomes</taxon>
        <taxon>ecological metagenomes</taxon>
    </lineage>
</organism>
<proteinExistence type="predicted"/>
<feature type="non-terminal residue" evidence="1">
    <location>
        <position position="69"/>
    </location>
</feature>
<dbReference type="EMBL" id="UINC01222094">
    <property type="protein sequence ID" value="SVE50722.1"/>
    <property type="molecule type" value="Genomic_DNA"/>
</dbReference>
<name>A0A383E1K9_9ZZZZ</name>
<reference evidence="1" key="1">
    <citation type="submission" date="2018-05" db="EMBL/GenBank/DDBJ databases">
        <authorList>
            <person name="Lanie J.A."/>
            <person name="Ng W.-L."/>
            <person name="Kazmierczak K.M."/>
            <person name="Andrzejewski T.M."/>
            <person name="Davidsen T.M."/>
            <person name="Wayne K.J."/>
            <person name="Tettelin H."/>
            <person name="Glass J.I."/>
            <person name="Rusch D."/>
            <person name="Podicherti R."/>
            <person name="Tsui H.-C.T."/>
            <person name="Winkler M.E."/>
        </authorList>
    </citation>
    <scope>NUCLEOTIDE SEQUENCE</scope>
</reference>
<sequence length="69" mass="7975">MEELDIGTDDQWILERVGIRSRRTVLPLDYIRETRNLDPTKALDAAVYTHADTGRFAAEMACIRMRIHS</sequence>
<protein>
    <submittedName>
        <fullName evidence="1">Uncharacterized protein</fullName>
    </submittedName>
</protein>
<evidence type="ECO:0000313" key="1">
    <source>
        <dbReference type="EMBL" id="SVE50722.1"/>
    </source>
</evidence>